<reference evidence="1" key="1">
    <citation type="submission" date="2022-04" db="EMBL/GenBank/DDBJ databases">
        <title>Jade perch genome.</title>
        <authorList>
            <person name="Chao B."/>
        </authorList>
    </citation>
    <scope>NUCLEOTIDE SEQUENCE</scope>
    <source>
        <strain evidence="1">CB-2022</strain>
    </source>
</reference>
<comment type="caution">
    <text evidence="1">The sequence shown here is derived from an EMBL/GenBank/DDBJ whole genome shotgun (WGS) entry which is preliminary data.</text>
</comment>
<protein>
    <submittedName>
        <fullName evidence="1">Uncharacterized protein</fullName>
    </submittedName>
</protein>
<evidence type="ECO:0000313" key="1">
    <source>
        <dbReference type="EMBL" id="KAI3352127.1"/>
    </source>
</evidence>
<dbReference type="EMBL" id="CM041554">
    <property type="protein sequence ID" value="KAI3352127.1"/>
    <property type="molecule type" value="Genomic_DNA"/>
</dbReference>
<keyword evidence="2" id="KW-1185">Reference proteome</keyword>
<accession>A0ACB8V925</accession>
<evidence type="ECO:0000313" key="2">
    <source>
        <dbReference type="Proteomes" id="UP000831701"/>
    </source>
</evidence>
<sequence length="171" mass="19957">MNWQIDFHTDKALEKMYQRHSQGCRLVAAQAGLINRNRDRQRERKRRTESDQALFDPLEERVRGVVVWGLRSNGDSRTMSATKRDRNRLQRAVRTAERITWCDLPSIQDLDIFRVRKRTGNISEDPSHPGHNLFHLLPSGRRYRALYSFFPQAVTAVNHLPLVHKAICVSV</sequence>
<proteinExistence type="predicted"/>
<dbReference type="Proteomes" id="UP000831701">
    <property type="component" value="Chromosome 24"/>
</dbReference>
<organism evidence="1 2">
    <name type="scientific">Scortum barcoo</name>
    <name type="common">barcoo grunter</name>
    <dbReference type="NCBI Taxonomy" id="214431"/>
    <lineage>
        <taxon>Eukaryota</taxon>
        <taxon>Metazoa</taxon>
        <taxon>Chordata</taxon>
        <taxon>Craniata</taxon>
        <taxon>Vertebrata</taxon>
        <taxon>Euteleostomi</taxon>
        <taxon>Actinopterygii</taxon>
        <taxon>Neopterygii</taxon>
        <taxon>Teleostei</taxon>
        <taxon>Neoteleostei</taxon>
        <taxon>Acanthomorphata</taxon>
        <taxon>Eupercaria</taxon>
        <taxon>Centrarchiformes</taxon>
        <taxon>Terapontoidei</taxon>
        <taxon>Terapontidae</taxon>
        <taxon>Scortum</taxon>
    </lineage>
</organism>
<gene>
    <name evidence="1" type="ORF">L3Q82_020938</name>
</gene>
<name>A0ACB8V925_9TELE</name>